<dbReference type="GO" id="GO:0003824">
    <property type="term" value="F:catalytic activity"/>
    <property type="evidence" value="ECO:0007669"/>
    <property type="project" value="InterPro"/>
</dbReference>
<dbReference type="InterPro" id="IPR051884">
    <property type="entry name" value="Bis(5'-adenosyl)-TPase_reg"/>
</dbReference>
<protein>
    <recommendedName>
        <fullName evidence="3">HIT domain-containing protein</fullName>
    </recommendedName>
</protein>
<evidence type="ECO:0000256" key="1">
    <source>
        <dbReference type="PROSITE-ProRule" id="PRU00464"/>
    </source>
</evidence>
<feature type="compositionally biased region" description="Basic and acidic residues" evidence="2">
    <location>
        <begin position="583"/>
        <end position="599"/>
    </location>
</feature>
<evidence type="ECO:0000259" key="3">
    <source>
        <dbReference type="PROSITE" id="PS51084"/>
    </source>
</evidence>
<organism evidence="4 5">
    <name type="scientific">Rhodotorula paludigena</name>
    <dbReference type="NCBI Taxonomy" id="86838"/>
    <lineage>
        <taxon>Eukaryota</taxon>
        <taxon>Fungi</taxon>
        <taxon>Dikarya</taxon>
        <taxon>Basidiomycota</taxon>
        <taxon>Pucciniomycotina</taxon>
        <taxon>Microbotryomycetes</taxon>
        <taxon>Sporidiobolales</taxon>
        <taxon>Sporidiobolaceae</taxon>
        <taxon>Rhodotorula</taxon>
    </lineage>
</organism>
<feature type="region of interest" description="Disordered" evidence="2">
    <location>
        <begin position="236"/>
        <end position="258"/>
    </location>
</feature>
<name>A0AAV5GCQ0_9BASI</name>
<comment type="caution">
    <text evidence="4">The sequence shown here is derived from an EMBL/GenBank/DDBJ whole genome shotgun (WGS) entry which is preliminary data.</text>
</comment>
<comment type="caution">
    <text evidence="1">Lacks conserved residue(s) required for the propagation of feature annotation.</text>
</comment>
<dbReference type="PANTHER" id="PTHR46243:SF1">
    <property type="entry name" value="BIS(5'-ADENOSYL)-TRIPHOSPHATASE"/>
    <property type="match status" value="1"/>
</dbReference>
<dbReference type="AlphaFoldDB" id="A0AAV5GCQ0"/>
<dbReference type="PROSITE" id="PS51084">
    <property type="entry name" value="HIT_2"/>
    <property type="match status" value="1"/>
</dbReference>
<dbReference type="PANTHER" id="PTHR46243">
    <property type="entry name" value="BIS(5'-ADENOSYL)-TRIPHOSPHATASE"/>
    <property type="match status" value="1"/>
</dbReference>
<evidence type="ECO:0000256" key="2">
    <source>
        <dbReference type="SAM" id="MobiDB-lite"/>
    </source>
</evidence>
<evidence type="ECO:0000313" key="4">
    <source>
        <dbReference type="EMBL" id="GJN87868.1"/>
    </source>
</evidence>
<dbReference type="InterPro" id="IPR011146">
    <property type="entry name" value="HIT-like"/>
</dbReference>
<dbReference type="SUPFAM" id="SSF54197">
    <property type="entry name" value="HIT-like"/>
    <property type="match status" value="1"/>
</dbReference>
<dbReference type="Pfam" id="PF01230">
    <property type="entry name" value="HIT"/>
    <property type="match status" value="1"/>
</dbReference>
<proteinExistence type="predicted"/>
<sequence>MSALSTLRFATFRVPNQVFYQSTLSCGIVNLKPLVPGHVLVIPRRVAPRFRDLTPDEVTDLFLSVHQISRVIEKEYKAHQADEALPDRTIWATASADVHVHIIPRRAKDFEPLDEMYTHLDAQNLSQDFAEAYASRETRAERKAFEAEQRERERGNVETPFQGIEDERKPRTKEEMRAEAERLCSLFPPENRAEFEDSDRISATFSDRCAVDLANVNVDLILSIAPLEVDFRPLSTLSRTMPPRGSPSKGPSKVTSDPTALSLPALLKLLTTAGPKPPHLSMSQAMQAAAKLVPAGCTSHAKLRTLTQVEMARIGIADEDVRKGVMAVIGKGGAAGGKGKGKAAQGQHEQETKGYGGEFGEQAPRKRSRESDLDRPLPTRAPREVAVDEDFAFDEIEAEEGLAQKVCIVNRAPVMTAWACIVAERLGFRRQEALSIAHVFTDLNATSKGVSLGIMSSDALKVDVGPSQPFVEILGRRVPVLSTQHGEWRAISGGHVADPSKAFAYMRGAFRQQLGAVIGSMRLLANSFSPKELNDKGYALYLDFRPEVDGWGKKGELRMSTILDLRRFLTHTSEPAPDGEAGEQGKAEGDTEADERVVKQEVQGGGGEEEVVRVKPEPDDEENLLTAGTGADQDAPPAAKKVKREEETEDVKPEVERAPAEEANEFDALLEDDDELFASIDL</sequence>
<feature type="compositionally biased region" description="Low complexity" evidence="2">
    <location>
        <begin position="242"/>
        <end position="258"/>
    </location>
</feature>
<dbReference type="EMBL" id="BQKY01000002">
    <property type="protein sequence ID" value="GJN87868.1"/>
    <property type="molecule type" value="Genomic_DNA"/>
</dbReference>
<keyword evidence="5" id="KW-1185">Reference proteome</keyword>
<reference evidence="4 5" key="1">
    <citation type="submission" date="2021-12" db="EMBL/GenBank/DDBJ databases">
        <title>High titer production of polyol ester of fatty acids by Rhodotorula paludigena BS15 towards product separation-free biomass refinery.</title>
        <authorList>
            <person name="Mano J."/>
            <person name="Ono H."/>
            <person name="Tanaka T."/>
            <person name="Naito K."/>
            <person name="Sushida H."/>
            <person name="Ike M."/>
            <person name="Tokuyasu K."/>
            <person name="Kitaoka M."/>
        </authorList>
    </citation>
    <scope>NUCLEOTIDE SEQUENCE [LARGE SCALE GENOMIC DNA]</scope>
    <source>
        <strain evidence="4 5">BS15</strain>
    </source>
</reference>
<feature type="compositionally biased region" description="Basic and acidic residues" evidence="2">
    <location>
        <begin position="369"/>
        <end position="381"/>
    </location>
</feature>
<dbReference type="Gene3D" id="3.30.428.10">
    <property type="entry name" value="HIT-like"/>
    <property type="match status" value="1"/>
</dbReference>
<feature type="region of interest" description="Disordered" evidence="2">
    <location>
        <begin position="572"/>
        <end position="661"/>
    </location>
</feature>
<evidence type="ECO:0000313" key="5">
    <source>
        <dbReference type="Proteomes" id="UP001342314"/>
    </source>
</evidence>
<feature type="compositionally biased region" description="Basic and acidic residues" evidence="2">
    <location>
        <begin position="643"/>
        <end position="660"/>
    </location>
</feature>
<dbReference type="InterPro" id="IPR036265">
    <property type="entry name" value="HIT-like_sf"/>
</dbReference>
<accession>A0AAV5GCQ0</accession>
<feature type="domain" description="HIT" evidence="3">
    <location>
        <begin position="5"/>
        <end position="112"/>
    </location>
</feature>
<gene>
    <name evidence="4" type="ORF">Rhopal_000823-T1</name>
</gene>
<feature type="region of interest" description="Disordered" evidence="2">
    <location>
        <begin position="332"/>
        <end position="381"/>
    </location>
</feature>
<dbReference type="Proteomes" id="UP001342314">
    <property type="component" value="Unassembled WGS sequence"/>
</dbReference>